<dbReference type="AlphaFoldDB" id="A0A087U056"/>
<reference evidence="2 3" key="1">
    <citation type="submission" date="2013-11" db="EMBL/GenBank/DDBJ databases">
        <title>Genome sequencing of Stegodyphus mimosarum.</title>
        <authorList>
            <person name="Bechsgaard J."/>
        </authorList>
    </citation>
    <scope>NUCLEOTIDE SEQUENCE [LARGE SCALE GENOMIC DNA]</scope>
</reference>
<name>A0A087U056_STEMI</name>
<keyword evidence="1" id="KW-0812">Transmembrane</keyword>
<feature type="non-terminal residue" evidence="2">
    <location>
        <position position="168"/>
    </location>
</feature>
<protein>
    <submittedName>
        <fullName evidence="2">Uncharacterized protein</fullName>
    </submittedName>
</protein>
<dbReference type="OrthoDB" id="6430485at2759"/>
<keyword evidence="1" id="KW-1133">Transmembrane helix</keyword>
<sequence>MGPSDPCKLQLTSLPAPSGWVLQEENLIIVAGVAGGLVILMVLMVITAAVVAVRRRISAIDKPDMDERQNFDVRGPSGDSNMCSSITPILPAAPNPLDPLNGGGSPCVMIPLLSEMKKGSSPHQPPIISPLSQHNSKNFHNRRFLPNNCSDMYRVRDVCQVDHGNNAG</sequence>
<gene>
    <name evidence="2" type="ORF">X975_11513</name>
</gene>
<organism evidence="2 3">
    <name type="scientific">Stegodyphus mimosarum</name>
    <name type="common">African social velvet spider</name>
    <dbReference type="NCBI Taxonomy" id="407821"/>
    <lineage>
        <taxon>Eukaryota</taxon>
        <taxon>Metazoa</taxon>
        <taxon>Ecdysozoa</taxon>
        <taxon>Arthropoda</taxon>
        <taxon>Chelicerata</taxon>
        <taxon>Arachnida</taxon>
        <taxon>Araneae</taxon>
        <taxon>Araneomorphae</taxon>
        <taxon>Entelegynae</taxon>
        <taxon>Eresoidea</taxon>
        <taxon>Eresidae</taxon>
        <taxon>Stegodyphus</taxon>
    </lineage>
</organism>
<keyword evidence="3" id="KW-1185">Reference proteome</keyword>
<feature type="transmembrane region" description="Helical" evidence="1">
    <location>
        <begin position="27"/>
        <end position="53"/>
    </location>
</feature>
<dbReference type="EMBL" id="KK117540">
    <property type="protein sequence ID" value="KFM70745.1"/>
    <property type="molecule type" value="Genomic_DNA"/>
</dbReference>
<proteinExistence type="predicted"/>
<evidence type="ECO:0000256" key="1">
    <source>
        <dbReference type="SAM" id="Phobius"/>
    </source>
</evidence>
<keyword evidence="1" id="KW-0472">Membrane</keyword>
<accession>A0A087U056</accession>
<evidence type="ECO:0000313" key="3">
    <source>
        <dbReference type="Proteomes" id="UP000054359"/>
    </source>
</evidence>
<evidence type="ECO:0000313" key="2">
    <source>
        <dbReference type="EMBL" id="KFM70745.1"/>
    </source>
</evidence>
<dbReference type="Proteomes" id="UP000054359">
    <property type="component" value="Unassembled WGS sequence"/>
</dbReference>